<evidence type="ECO:0000313" key="1">
    <source>
        <dbReference type="EMBL" id="ETW95326.1"/>
    </source>
</evidence>
<reference evidence="1 2" key="1">
    <citation type="journal article" date="2014" name="Nature">
        <title>An environmental bacterial taxon with a large and distinct metabolic repertoire.</title>
        <authorList>
            <person name="Wilson M.C."/>
            <person name="Mori T."/>
            <person name="Ruckert C."/>
            <person name="Uria A.R."/>
            <person name="Helf M.J."/>
            <person name="Takada K."/>
            <person name="Gernert C."/>
            <person name="Steffens U.A."/>
            <person name="Heycke N."/>
            <person name="Schmitt S."/>
            <person name="Rinke C."/>
            <person name="Helfrich E.J."/>
            <person name="Brachmann A.O."/>
            <person name="Gurgui C."/>
            <person name="Wakimoto T."/>
            <person name="Kracht M."/>
            <person name="Crusemann M."/>
            <person name="Hentschel U."/>
            <person name="Abe I."/>
            <person name="Matsunaga S."/>
            <person name="Kalinowski J."/>
            <person name="Takeyama H."/>
            <person name="Piel J."/>
        </authorList>
    </citation>
    <scope>NUCLEOTIDE SEQUENCE [LARGE SCALE GENOMIC DNA]</scope>
    <source>
        <strain evidence="2">TSY1</strain>
    </source>
</reference>
<dbReference type="EMBL" id="AZHW01000929">
    <property type="protein sequence ID" value="ETW95326.1"/>
    <property type="molecule type" value="Genomic_DNA"/>
</dbReference>
<protein>
    <submittedName>
        <fullName evidence="1">Uncharacterized protein</fullName>
    </submittedName>
</protein>
<dbReference type="AlphaFoldDB" id="W4LDF8"/>
<dbReference type="HOGENOM" id="CLU_189892_1_0_7"/>
<dbReference type="Proteomes" id="UP000019141">
    <property type="component" value="Unassembled WGS sequence"/>
</dbReference>
<organism evidence="1 2">
    <name type="scientific">Entotheonella factor</name>
    <dbReference type="NCBI Taxonomy" id="1429438"/>
    <lineage>
        <taxon>Bacteria</taxon>
        <taxon>Pseudomonadati</taxon>
        <taxon>Nitrospinota/Tectimicrobiota group</taxon>
        <taxon>Candidatus Tectimicrobiota</taxon>
        <taxon>Candidatus Entotheonellia</taxon>
        <taxon>Candidatus Entotheonellales</taxon>
        <taxon>Candidatus Entotheonellaceae</taxon>
        <taxon>Candidatus Entotheonella</taxon>
    </lineage>
</organism>
<name>W4LDF8_ENTF1</name>
<sequence>MTQLLEKALAEVAKLTPEAQDAIAALILEELQDEQRWDQAFAASQPQLTKLAEKVRGDIRAGRVRKMGFDEL</sequence>
<gene>
    <name evidence="1" type="ORF">ETSY1_31040</name>
</gene>
<accession>W4LDF8</accession>
<evidence type="ECO:0000313" key="2">
    <source>
        <dbReference type="Proteomes" id="UP000019141"/>
    </source>
</evidence>
<proteinExistence type="predicted"/>
<keyword evidence="2" id="KW-1185">Reference proteome</keyword>
<dbReference type="PATRIC" id="fig|1429438.4.peg.5896"/>
<comment type="caution">
    <text evidence="1">The sequence shown here is derived from an EMBL/GenBank/DDBJ whole genome shotgun (WGS) entry which is preliminary data.</text>
</comment>